<sequence>MNRALSEWDQENNEEAAELLRKLFKTNPHDNVGAHHYILAIRLGFTLAGFEDQFNKANYYNNELNNWFDEHAPRYPKEFDWWFKEMENQRM</sequence>
<dbReference type="AlphaFoldDB" id="A0A521EY09"/>
<evidence type="ECO:0008006" key="3">
    <source>
        <dbReference type="Google" id="ProtNLM"/>
    </source>
</evidence>
<name>A0A521EY09_9BACT</name>
<keyword evidence="2" id="KW-1185">Reference proteome</keyword>
<reference evidence="1 2" key="1">
    <citation type="submission" date="2017-05" db="EMBL/GenBank/DDBJ databases">
        <authorList>
            <person name="Varghese N."/>
            <person name="Submissions S."/>
        </authorList>
    </citation>
    <scope>NUCLEOTIDE SEQUENCE [LARGE SCALE GENOMIC DNA]</scope>
    <source>
        <strain evidence="1 2">DSM 21194</strain>
    </source>
</reference>
<dbReference type="Proteomes" id="UP000317593">
    <property type="component" value="Unassembled WGS sequence"/>
</dbReference>
<evidence type="ECO:0000313" key="1">
    <source>
        <dbReference type="EMBL" id="SMO88828.1"/>
    </source>
</evidence>
<protein>
    <recommendedName>
        <fullName evidence="3">Tetratricopeptide repeat protein</fullName>
    </recommendedName>
</protein>
<organism evidence="1 2">
    <name type="scientific">Fodinibius sediminis</name>
    <dbReference type="NCBI Taxonomy" id="1214077"/>
    <lineage>
        <taxon>Bacteria</taxon>
        <taxon>Pseudomonadati</taxon>
        <taxon>Balneolota</taxon>
        <taxon>Balneolia</taxon>
        <taxon>Balneolales</taxon>
        <taxon>Balneolaceae</taxon>
        <taxon>Fodinibius</taxon>
    </lineage>
</organism>
<dbReference type="RefSeq" id="WP_142715791.1">
    <property type="nucleotide sequence ID" value="NZ_FXTH01000020.1"/>
</dbReference>
<proteinExistence type="predicted"/>
<dbReference type="OrthoDB" id="6399948at2"/>
<gene>
    <name evidence="1" type="ORF">SAMN06265218_12028</name>
</gene>
<evidence type="ECO:0000313" key="2">
    <source>
        <dbReference type="Proteomes" id="UP000317593"/>
    </source>
</evidence>
<accession>A0A521EY09</accession>
<dbReference type="EMBL" id="FXTH01000020">
    <property type="protein sequence ID" value="SMO88828.1"/>
    <property type="molecule type" value="Genomic_DNA"/>
</dbReference>